<dbReference type="GO" id="GO:0030424">
    <property type="term" value="C:axon"/>
    <property type="evidence" value="ECO:0007669"/>
    <property type="project" value="TreeGrafter"/>
</dbReference>
<dbReference type="FunFam" id="2.60.40.10:FF:000005">
    <property type="entry name" value="Neuronal cell adhesion molecule"/>
    <property type="match status" value="1"/>
</dbReference>
<dbReference type="Proteomes" id="UP000694701">
    <property type="component" value="Unplaced"/>
</dbReference>
<dbReference type="GO" id="GO:0007420">
    <property type="term" value="P:brain development"/>
    <property type="evidence" value="ECO:0007669"/>
    <property type="project" value="TreeGrafter"/>
</dbReference>
<dbReference type="PANTHER" id="PTHR44170">
    <property type="entry name" value="PROTEIN SIDEKICK"/>
    <property type="match status" value="1"/>
</dbReference>
<dbReference type="AlphaFoldDB" id="A0A8C2HF18"/>
<sequence>MLFKAEMRALKCWKIPAILTILQQTWILAIEIPPDGEEQLALQPPMIIKESPQDHIVDPVDPIIVECEAFTVTQFSVVVGLPLILPCNPHVGPPKPDTYWLNSSKSMVPICQDRRVSKAENGDLYFSSTVAEDALTNYVCVARFPFTNTIQQKPPLILQVLTGLCLRNYFYSALGVIFNTSIAMLGEELILECFAAGVPTPSIKWTKDWEEMSMTGKKLENFNKTLRVKNVSMDDGGDYICTASNRMGSLDHVITVRVKSVPFWVEKPESLVLSRDDAGSIVCRADGTPRPQIQRLVNGEPISDAPKSPGRQVSGDTLTFRAVVPDSAAVFQCNPSNQYCYIMAISTG</sequence>
<dbReference type="InterPro" id="IPR036179">
    <property type="entry name" value="Ig-like_dom_sf"/>
</dbReference>
<dbReference type="Gene3D" id="2.60.40.10">
    <property type="entry name" value="Immunoglobulins"/>
    <property type="match status" value="3"/>
</dbReference>
<evidence type="ECO:0000256" key="7">
    <source>
        <dbReference type="ARBA" id="ARBA00023319"/>
    </source>
</evidence>
<evidence type="ECO:0000256" key="5">
    <source>
        <dbReference type="ARBA" id="ARBA00023157"/>
    </source>
</evidence>
<reference evidence="9" key="1">
    <citation type="submission" date="2025-08" db="UniProtKB">
        <authorList>
            <consortium name="Ensembl"/>
        </authorList>
    </citation>
    <scope>IDENTIFICATION</scope>
</reference>
<evidence type="ECO:0000256" key="2">
    <source>
        <dbReference type="ARBA" id="ARBA00022475"/>
    </source>
</evidence>
<feature type="domain" description="Ig-like" evidence="8">
    <location>
        <begin position="62"/>
        <end position="151"/>
    </location>
</feature>
<keyword evidence="6" id="KW-0325">Glycoprotein</keyword>
<dbReference type="Ensembl" id="ENSCCRT00020044133.1">
    <property type="protein sequence ID" value="ENSCCRP00020040453.1"/>
    <property type="gene ID" value="ENSCCRG00020018024.1"/>
</dbReference>
<evidence type="ECO:0000259" key="8">
    <source>
        <dbReference type="PROSITE" id="PS50835"/>
    </source>
</evidence>
<dbReference type="Pfam" id="PF13927">
    <property type="entry name" value="Ig_3"/>
    <property type="match status" value="1"/>
</dbReference>
<protein>
    <recommendedName>
        <fullName evidence="8">Ig-like domain-containing protein</fullName>
    </recommendedName>
</protein>
<evidence type="ECO:0000256" key="3">
    <source>
        <dbReference type="ARBA" id="ARBA00022737"/>
    </source>
</evidence>
<dbReference type="GO" id="GO:0005886">
    <property type="term" value="C:plasma membrane"/>
    <property type="evidence" value="ECO:0007669"/>
    <property type="project" value="UniProtKB-SubCell"/>
</dbReference>
<dbReference type="InterPro" id="IPR007110">
    <property type="entry name" value="Ig-like_dom"/>
</dbReference>
<dbReference type="InterPro" id="IPR013783">
    <property type="entry name" value="Ig-like_fold"/>
</dbReference>
<keyword evidence="5" id="KW-1015">Disulfide bond</keyword>
<organism evidence="9 10">
    <name type="scientific">Cyprinus carpio</name>
    <name type="common">Common carp</name>
    <dbReference type="NCBI Taxonomy" id="7962"/>
    <lineage>
        <taxon>Eukaryota</taxon>
        <taxon>Metazoa</taxon>
        <taxon>Chordata</taxon>
        <taxon>Craniata</taxon>
        <taxon>Vertebrata</taxon>
        <taxon>Euteleostomi</taxon>
        <taxon>Actinopterygii</taxon>
        <taxon>Neopterygii</taxon>
        <taxon>Teleostei</taxon>
        <taxon>Ostariophysi</taxon>
        <taxon>Cypriniformes</taxon>
        <taxon>Cyprinidae</taxon>
        <taxon>Cyprininae</taxon>
        <taxon>Cyprinus</taxon>
    </lineage>
</organism>
<keyword evidence="4" id="KW-0472">Membrane</keyword>
<evidence type="ECO:0000313" key="9">
    <source>
        <dbReference type="Ensembl" id="ENSCCRP00020040453.1"/>
    </source>
</evidence>
<keyword evidence="2" id="KW-1003">Cell membrane</keyword>
<evidence type="ECO:0000256" key="1">
    <source>
        <dbReference type="ARBA" id="ARBA00004236"/>
    </source>
</evidence>
<feature type="domain" description="Ig-like" evidence="8">
    <location>
        <begin position="155"/>
        <end position="257"/>
    </location>
</feature>
<dbReference type="SUPFAM" id="SSF48726">
    <property type="entry name" value="Immunoglobulin"/>
    <property type="match status" value="3"/>
</dbReference>
<keyword evidence="7" id="KW-0393">Immunoglobulin domain</keyword>
<evidence type="ECO:0000313" key="10">
    <source>
        <dbReference type="Proteomes" id="UP000694701"/>
    </source>
</evidence>
<dbReference type="GO" id="GO:0098632">
    <property type="term" value="F:cell-cell adhesion mediator activity"/>
    <property type="evidence" value="ECO:0007669"/>
    <property type="project" value="TreeGrafter"/>
</dbReference>
<dbReference type="PROSITE" id="PS50835">
    <property type="entry name" value="IG_LIKE"/>
    <property type="match status" value="3"/>
</dbReference>
<dbReference type="PANTHER" id="PTHR44170:SF12">
    <property type="entry name" value="NEUROFASCIN"/>
    <property type="match status" value="1"/>
</dbReference>
<evidence type="ECO:0000256" key="4">
    <source>
        <dbReference type="ARBA" id="ARBA00023136"/>
    </source>
</evidence>
<accession>A0A8C2HF18</accession>
<dbReference type="GO" id="GO:0007411">
    <property type="term" value="P:axon guidance"/>
    <property type="evidence" value="ECO:0007669"/>
    <property type="project" value="TreeGrafter"/>
</dbReference>
<dbReference type="InterPro" id="IPR003599">
    <property type="entry name" value="Ig_sub"/>
</dbReference>
<evidence type="ECO:0000256" key="6">
    <source>
        <dbReference type="ARBA" id="ARBA00023180"/>
    </source>
</evidence>
<keyword evidence="3" id="KW-0677">Repeat</keyword>
<dbReference type="InterPro" id="IPR003598">
    <property type="entry name" value="Ig_sub2"/>
</dbReference>
<comment type="subcellular location">
    <subcellularLocation>
        <location evidence="1">Cell membrane</location>
    </subcellularLocation>
</comment>
<name>A0A8C2HF18_CYPCA</name>
<proteinExistence type="predicted"/>
<feature type="domain" description="Ig-like" evidence="8">
    <location>
        <begin position="262"/>
        <end position="348"/>
    </location>
</feature>
<dbReference type="SMART" id="SM00409">
    <property type="entry name" value="IG"/>
    <property type="match status" value="3"/>
</dbReference>
<dbReference type="SMART" id="SM00408">
    <property type="entry name" value="IGc2"/>
    <property type="match status" value="2"/>
</dbReference>